<evidence type="ECO:0000313" key="8">
    <source>
        <dbReference type="Proteomes" id="UP000489600"/>
    </source>
</evidence>
<keyword evidence="3" id="KW-0295">Fungicide</keyword>
<dbReference type="EMBL" id="CABITT030000007">
    <property type="protein sequence ID" value="VVB09794.1"/>
    <property type="molecule type" value="Genomic_DNA"/>
</dbReference>
<keyword evidence="8" id="KW-1185">Reference proteome</keyword>
<keyword evidence="5" id="KW-1015">Disulfide bond</keyword>
<dbReference type="Pfam" id="PF25052">
    <property type="entry name" value="AtDEF-like"/>
    <property type="match status" value="1"/>
</dbReference>
<feature type="chain" id="PRO_5022211132" description="Knottin scorpion toxin-like domain-containing protein" evidence="6">
    <location>
        <begin position="28"/>
        <end position="89"/>
    </location>
</feature>
<evidence type="ECO:0000256" key="6">
    <source>
        <dbReference type="SAM" id="SignalP"/>
    </source>
</evidence>
<feature type="signal peptide" evidence="6">
    <location>
        <begin position="1"/>
        <end position="27"/>
    </location>
</feature>
<evidence type="ECO:0000256" key="5">
    <source>
        <dbReference type="ARBA" id="ARBA00023157"/>
    </source>
</evidence>
<dbReference type="GO" id="GO:0050832">
    <property type="term" value="P:defense response to fungus"/>
    <property type="evidence" value="ECO:0007669"/>
    <property type="project" value="UniProtKB-KW"/>
</dbReference>
<keyword evidence="6" id="KW-0732">Signal</keyword>
<evidence type="ECO:0000256" key="3">
    <source>
        <dbReference type="ARBA" id="ARBA00022577"/>
    </source>
</evidence>
<gene>
    <name evidence="7" type="ORF">ANE_LOCUS20238</name>
</gene>
<name>A0A565C878_9BRAS</name>
<dbReference type="InterPro" id="IPR010851">
    <property type="entry name" value="DEFL"/>
</dbReference>
<proteinExistence type="inferred from homology"/>
<dbReference type="AlphaFoldDB" id="A0A565C878"/>
<dbReference type="OrthoDB" id="1045811at2759"/>
<evidence type="ECO:0000256" key="4">
    <source>
        <dbReference type="ARBA" id="ARBA00022821"/>
    </source>
</evidence>
<dbReference type="GO" id="GO:0031640">
    <property type="term" value="P:killing of cells of another organism"/>
    <property type="evidence" value="ECO:0007669"/>
    <property type="project" value="UniProtKB-KW"/>
</dbReference>
<evidence type="ECO:0000256" key="1">
    <source>
        <dbReference type="ARBA" id="ARBA00006722"/>
    </source>
</evidence>
<evidence type="ECO:0008006" key="9">
    <source>
        <dbReference type="Google" id="ProtNLM"/>
    </source>
</evidence>
<sequence length="89" mass="9947">MDKIRSSIVVSAITIILLLVVAEQASAYTINANDELLCYGPCKDDCQQICNGQGMTHWFCENFRGTRNCCCVPDTAKNQIFKQTARLKN</sequence>
<comment type="caution">
    <text evidence="7">The sequence shown here is derived from an EMBL/GenBank/DDBJ whole genome shotgun (WGS) entry which is preliminary data.</text>
</comment>
<accession>A0A565C878</accession>
<organism evidence="7 8">
    <name type="scientific">Arabis nemorensis</name>
    <dbReference type="NCBI Taxonomy" id="586526"/>
    <lineage>
        <taxon>Eukaryota</taxon>
        <taxon>Viridiplantae</taxon>
        <taxon>Streptophyta</taxon>
        <taxon>Embryophyta</taxon>
        <taxon>Tracheophyta</taxon>
        <taxon>Spermatophyta</taxon>
        <taxon>Magnoliopsida</taxon>
        <taxon>eudicotyledons</taxon>
        <taxon>Gunneridae</taxon>
        <taxon>Pentapetalae</taxon>
        <taxon>rosids</taxon>
        <taxon>malvids</taxon>
        <taxon>Brassicales</taxon>
        <taxon>Brassicaceae</taxon>
        <taxon>Arabideae</taxon>
        <taxon>Arabis</taxon>
    </lineage>
</organism>
<evidence type="ECO:0000313" key="7">
    <source>
        <dbReference type="EMBL" id="VVB09794.1"/>
    </source>
</evidence>
<reference evidence="7" key="1">
    <citation type="submission" date="2019-07" db="EMBL/GenBank/DDBJ databases">
        <authorList>
            <person name="Dittberner H."/>
        </authorList>
    </citation>
    <scope>NUCLEOTIDE SEQUENCE [LARGE SCALE GENOMIC DNA]</scope>
</reference>
<dbReference type="Proteomes" id="UP000489600">
    <property type="component" value="Unassembled WGS sequence"/>
</dbReference>
<comment type="similarity">
    <text evidence="1">Belongs to the DEFL family.</text>
</comment>
<keyword evidence="4" id="KW-0611">Plant defense</keyword>
<keyword evidence="2" id="KW-0929">Antimicrobial</keyword>
<protein>
    <recommendedName>
        <fullName evidence="9">Knottin scorpion toxin-like domain-containing protein</fullName>
    </recommendedName>
</protein>
<evidence type="ECO:0000256" key="2">
    <source>
        <dbReference type="ARBA" id="ARBA00022529"/>
    </source>
</evidence>